<reference evidence="4" key="1">
    <citation type="journal article" date="2019" name="Int. J. Syst. Evol. Microbiol.">
        <title>The Global Catalogue of Microorganisms (GCM) 10K type strain sequencing project: providing services to taxonomists for standard genome sequencing and annotation.</title>
        <authorList>
            <consortium name="The Broad Institute Genomics Platform"/>
            <consortium name="The Broad Institute Genome Sequencing Center for Infectious Disease"/>
            <person name="Wu L."/>
            <person name="Ma J."/>
        </authorList>
    </citation>
    <scope>NUCLEOTIDE SEQUENCE [LARGE SCALE GENOMIC DNA]</scope>
    <source>
        <strain evidence="4">JCM 4816</strain>
    </source>
</reference>
<feature type="region of interest" description="Disordered" evidence="1">
    <location>
        <begin position="1"/>
        <end position="45"/>
    </location>
</feature>
<feature type="compositionally biased region" description="Basic residues" evidence="1">
    <location>
        <begin position="1"/>
        <end position="10"/>
    </location>
</feature>
<evidence type="ECO:0000256" key="1">
    <source>
        <dbReference type="SAM" id="MobiDB-lite"/>
    </source>
</evidence>
<evidence type="ECO:0000313" key="4">
    <source>
        <dbReference type="Proteomes" id="UP001501455"/>
    </source>
</evidence>
<dbReference type="EMBL" id="BAAAXF010000018">
    <property type="protein sequence ID" value="GAA3494803.1"/>
    <property type="molecule type" value="Genomic_DNA"/>
</dbReference>
<feature type="region of interest" description="Disordered" evidence="1">
    <location>
        <begin position="201"/>
        <end position="222"/>
    </location>
</feature>
<feature type="compositionally biased region" description="Basic and acidic residues" evidence="1">
    <location>
        <begin position="90"/>
        <end position="108"/>
    </location>
</feature>
<feature type="transmembrane region" description="Helical" evidence="2">
    <location>
        <begin position="120"/>
        <end position="144"/>
    </location>
</feature>
<feature type="compositionally biased region" description="Basic and acidic residues" evidence="1">
    <location>
        <begin position="207"/>
        <end position="222"/>
    </location>
</feature>
<evidence type="ECO:0000256" key="2">
    <source>
        <dbReference type="SAM" id="Phobius"/>
    </source>
</evidence>
<organism evidence="3 4">
    <name type="scientific">Streptomyces prasinosporus</name>
    <dbReference type="NCBI Taxonomy" id="68256"/>
    <lineage>
        <taxon>Bacteria</taxon>
        <taxon>Bacillati</taxon>
        <taxon>Actinomycetota</taxon>
        <taxon>Actinomycetes</taxon>
        <taxon>Kitasatosporales</taxon>
        <taxon>Streptomycetaceae</taxon>
        <taxon>Streptomyces</taxon>
        <taxon>Streptomyces albogriseolus group</taxon>
    </lineage>
</organism>
<keyword evidence="4" id="KW-1185">Reference proteome</keyword>
<feature type="region of interest" description="Disordered" evidence="1">
    <location>
        <begin position="63"/>
        <end position="113"/>
    </location>
</feature>
<protein>
    <recommendedName>
        <fullName evidence="5">DUF1232 domain-containing protein</fullName>
    </recommendedName>
</protein>
<evidence type="ECO:0000313" key="3">
    <source>
        <dbReference type="EMBL" id="GAA3494803.1"/>
    </source>
</evidence>
<gene>
    <name evidence="3" type="ORF">GCM10019016_019030</name>
</gene>
<sequence>MRAPGRRCGRRGGGAGAGAATVAEGAGSAPAPDERRAASPWRLPDASPGAPFGWAIRMTCGDPAFPGDPAGHRTRARLSGSRPPYRRRKGESARREPCRGEVPWHESPGEEGSPLETTTVVFTVLAVLAAVVLAGSVAVLVRLVRTRRELRRAGLPTGPRWVFWGAVLYLVLPADLVPDPVFLDDVGVLLLALRAVRGPLGAGAHGEASRRPEHRPADDYAP</sequence>
<feature type="compositionally biased region" description="Low complexity" evidence="1">
    <location>
        <begin position="18"/>
        <end position="31"/>
    </location>
</feature>
<keyword evidence="2" id="KW-0472">Membrane</keyword>
<evidence type="ECO:0008006" key="5">
    <source>
        <dbReference type="Google" id="ProtNLM"/>
    </source>
</evidence>
<comment type="caution">
    <text evidence="3">The sequence shown here is derived from an EMBL/GenBank/DDBJ whole genome shotgun (WGS) entry which is preliminary data.</text>
</comment>
<keyword evidence="2" id="KW-0812">Transmembrane</keyword>
<name>A0ABP6TJV6_9ACTN</name>
<accession>A0ABP6TJV6</accession>
<proteinExistence type="predicted"/>
<dbReference type="Proteomes" id="UP001501455">
    <property type="component" value="Unassembled WGS sequence"/>
</dbReference>
<keyword evidence="2" id="KW-1133">Transmembrane helix</keyword>